<organism evidence="1 2">
    <name type="scientific">Pseudomonas brassicacearum</name>
    <dbReference type="NCBI Taxonomy" id="930166"/>
    <lineage>
        <taxon>Bacteria</taxon>
        <taxon>Pseudomonadati</taxon>
        <taxon>Pseudomonadota</taxon>
        <taxon>Gammaproteobacteria</taxon>
        <taxon>Pseudomonadales</taxon>
        <taxon>Pseudomonadaceae</taxon>
        <taxon>Pseudomonas</taxon>
    </lineage>
</organism>
<evidence type="ECO:0000313" key="2">
    <source>
        <dbReference type="Proteomes" id="UP000562723"/>
    </source>
</evidence>
<dbReference type="EMBL" id="JABFMS010000004">
    <property type="protein sequence ID" value="NUT80077.1"/>
    <property type="molecule type" value="Genomic_DNA"/>
</dbReference>
<comment type="caution">
    <text evidence="1">The sequence shown here is derived from an EMBL/GenBank/DDBJ whole genome shotgun (WGS) entry which is preliminary data.</text>
</comment>
<dbReference type="Proteomes" id="UP000562723">
    <property type="component" value="Unassembled WGS sequence"/>
</dbReference>
<dbReference type="AlphaFoldDB" id="A0AAJ3FUF2"/>
<gene>
    <name evidence="1" type="ORF">HNO85_03875</name>
</gene>
<evidence type="ECO:0000313" key="1">
    <source>
        <dbReference type="EMBL" id="NUT80077.1"/>
    </source>
</evidence>
<proteinExistence type="predicted"/>
<name>A0AAJ3FUF2_9PSED</name>
<accession>A0AAJ3FUF2</accession>
<sequence length="110" mass="12394">MINVSMRFNDGTYESLKGWVQSGTLDLMEGAYWLVAELYDIEKTGWIKGSCVANGTAIRVWHLQQKPCNVLFRDRKPSPLQLNLTIDRAINGDQNWIELGKSVLVEPSGP</sequence>
<dbReference type="RefSeq" id="WP_058544762.1">
    <property type="nucleotide sequence ID" value="NZ_JABFMS010000004.1"/>
</dbReference>
<protein>
    <submittedName>
        <fullName evidence="1">Uncharacterized protein</fullName>
    </submittedName>
</protein>
<reference evidence="1 2" key="1">
    <citation type="journal article" date="2020" name="Front. Plant Sci.">
        <title>Isolation of Rhizosphere Bacteria That Improve Quality and Water Stress Tolerance in Greenhouse Ornamentals.</title>
        <authorList>
            <person name="Nordstedt N.P."/>
            <person name="Jones M.L."/>
        </authorList>
    </citation>
    <scope>NUCLEOTIDE SEQUENCE [LARGE SCALE GENOMIC DNA]</scope>
    <source>
        <strain evidence="1 2">C2F7</strain>
    </source>
</reference>